<evidence type="ECO:0000313" key="9">
    <source>
        <dbReference type="Proteomes" id="UP001321506"/>
    </source>
</evidence>
<sequence>MTGVRDGRGDQATLAARIRRGSFWGGVNIALSRTLQFVTTLIVARIIAPDEFGALAVALVAQTIALNITELGTTAAIARGDRDPDRIAPTVFTISLVTGAVLTTAMVLVAPWLSAALGDPSATPVVQVMAISVMLASFASVPTALVWRDFLQRQRVIVDLTAILVTLALVVPLALAGWGAMALAWSRVAGQLVSTIGYWIVTPRRYLPGWNRAELSFLMRLGMPLALSNLVAFVMLNVDYIVVGRMLGPEQLGLYLLAFNLAALPSTVITTLIRTVAVPAFGRLHAAGTLGELVPQFIRGVAWITFPICALVAALGAPLMHALYGERWLPGAVALLGLGVFAASRILSELFADLAVGAGQTRGLLWVQVLWIIALVPAMIAGVAGWGIAGAGYAHAAVCWFVVVPAYLWLLSRIADVPVSAQLRAFSPLLLAALAAGAVAAWAGSLIDSPWAALIVAGCSGLAVYLLLTAQVGRSVVRSIKEAR</sequence>
<evidence type="ECO:0000256" key="1">
    <source>
        <dbReference type="ARBA" id="ARBA00004651"/>
    </source>
</evidence>
<comment type="caution">
    <text evidence="8">The sequence shown here is derived from an EMBL/GenBank/DDBJ whole genome shotgun (WGS) entry which is preliminary data.</text>
</comment>
<dbReference type="Proteomes" id="UP001321506">
    <property type="component" value="Unassembled WGS sequence"/>
</dbReference>
<feature type="transmembrane region" description="Helical" evidence="7">
    <location>
        <begin position="221"/>
        <end position="242"/>
    </location>
</feature>
<dbReference type="PANTHER" id="PTHR30250:SF10">
    <property type="entry name" value="LIPOPOLYSACCHARIDE BIOSYNTHESIS PROTEIN WZXC"/>
    <property type="match status" value="1"/>
</dbReference>
<keyword evidence="9" id="KW-1185">Reference proteome</keyword>
<feature type="transmembrane region" description="Helical" evidence="7">
    <location>
        <begin position="392"/>
        <end position="411"/>
    </location>
</feature>
<evidence type="ECO:0000256" key="4">
    <source>
        <dbReference type="ARBA" id="ARBA00022692"/>
    </source>
</evidence>
<feature type="transmembrane region" description="Helical" evidence="7">
    <location>
        <begin position="423"/>
        <end position="443"/>
    </location>
</feature>
<protein>
    <submittedName>
        <fullName evidence="8">Lipopolysaccharide biosynthesis protein</fullName>
    </submittedName>
</protein>
<reference evidence="8 9" key="1">
    <citation type="submission" date="2023-04" db="EMBL/GenBank/DDBJ databases">
        <title>Klugiella caeni sp. nov. isolated from the sludge of biochemical tank.</title>
        <authorList>
            <person name="Geng K."/>
        </authorList>
    </citation>
    <scope>NUCLEOTIDE SEQUENCE [LARGE SCALE GENOMIC DNA]</scope>
    <source>
        <strain evidence="8 9">YN-L-19</strain>
    </source>
</reference>
<keyword evidence="4 7" id="KW-0812">Transmembrane</keyword>
<dbReference type="PANTHER" id="PTHR30250">
    <property type="entry name" value="PST FAMILY PREDICTED COLANIC ACID TRANSPORTER"/>
    <property type="match status" value="1"/>
</dbReference>
<feature type="transmembrane region" description="Helical" evidence="7">
    <location>
        <begin position="156"/>
        <end position="178"/>
    </location>
</feature>
<dbReference type="RefSeq" id="WP_281487388.1">
    <property type="nucleotide sequence ID" value="NZ_JASATX010000001.1"/>
</dbReference>
<comment type="subcellular location">
    <subcellularLocation>
        <location evidence="1">Cell membrane</location>
        <topology evidence="1">Multi-pass membrane protein</topology>
    </subcellularLocation>
</comment>
<evidence type="ECO:0000256" key="6">
    <source>
        <dbReference type="ARBA" id="ARBA00023136"/>
    </source>
</evidence>
<feature type="transmembrane region" description="Helical" evidence="7">
    <location>
        <begin position="125"/>
        <end position="147"/>
    </location>
</feature>
<keyword evidence="5 7" id="KW-1133">Transmembrane helix</keyword>
<feature type="transmembrane region" description="Helical" evidence="7">
    <location>
        <begin position="297"/>
        <end position="320"/>
    </location>
</feature>
<evidence type="ECO:0000256" key="3">
    <source>
        <dbReference type="ARBA" id="ARBA00022475"/>
    </source>
</evidence>
<feature type="transmembrane region" description="Helical" evidence="7">
    <location>
        <begin position="184"/>
        <end position="201"/>
    </location>
</feature>
<name>A0AAW6T693_9MICO</name>
<feature type="transmembrane region" description="Helical" evidence="7">
    <location>
        <begin position="54"/>
        <end position="78"/>
    </location>
</feature>
<keyword evidence="3" id="KW-1003">Cell membrane</keyword>
<feature type="transmembrane region" description="Helical" evidence="7">
    <location>
        <begin position="90"/>
        <end position="113"/>
    </location>
</feature>
<proteinExistence type="inferred from homology"/>
<feature type="transmembrane region" description="Helical" evidence="7">
    <location>
        <begin position="364"/>
        <end position="386"/>
    </location>
</feature>
<feature type="transmembrane region" description="Helical" evidence="7">
    <location>
        <begin position="449"/>
        <end position="468"/>
    </location>
</feature>
<dbReference type="CDD" id="cd13127">
    <property type="entry name" value="MATE_tuaB_like"/>
    <property type="match status" value="1"/>
</dbReference>
<feature type="transmembrane region" description="Helical" evidence="7">
    <location>
        <begin position="21"/>
        <end position="48"/>
    </location>
</feature>
<evidence type="ECO:0000256" key="5">
    <source>
        <dbReference type="ARBA" id="ARBA00022989"/>
    </source>
</evidence>
<comment type="similarity">
    <text evidence="2">Belongs to the polysaccharide synthase family.</text>
</comment>
<gene>
    <name evidence="8" type="ORF">QF206_01280</name>
</gene>
<dbReference type="AlphaFoldDB" id="A0AAW6T693"/>
<dbReference type="EMBL" id="JASATX010000001">
    <property type="protein sequence ID" value="MDI2097600.1"/>
    <property type="molecule type" value="Genomic_DNA"/>
</dbReference>
<evidence type="ECO:0000256" key="2">
    <source>
        <dbReference type="ARBA" id="ARBA00007430"/>
    </source>
</evidence>
<evidence type="ECO:0000313" key="8">
    <source>
        <dbReference type="EMBL" id="MDI2097600.1"/>
    </source>
</evidence>
<keyword evidence="6 7" id="KW-0472">Membrane</keyword>
<dbReference type="Pfam" id="PF13440">
    <property type="entry name" value="Polysacc_synt_3"/>
    <property type="match status" value="1"/>
</dbReference>
<organism evidence="8 9">
    <name type="scientific">Ruicaihuangia caeni</name>
    <dbReference type="NCBI Taxonomy" id="3042517"/>
    <lineage>
        <taxon>Bacteria</taxon>
        <taxon>Bacillati</taxon>
        <taxon>Actinomycetota</taxon>
        <taxon>Actinomycetes</taxon>
        <taxon>Micrococcales</taxon>
        <taxon>Microbacteriaceae</taxon>
        <taxon>Ruicaihuangia</taxon>
    </lineage>
</organism>
<dbReference type="GO" id="GO:0005886">
    <property type="term" value="C:plasma membrane"/>
    <property type="evidence" value="ECO:0007669"/>
    <property type="project" value="UniProtKB-SubCell"/>
</dbReference>
<dbReference type="InterPro" id="IPR050833">
    <property type="entry name" value="Poly_Biosynth_Transport"/>
</dbReference>
<accession>A0AAW6T693</accession>
<evidence type="ECO:0000256" key="7">
    <source>
        <dbReference type="SAM" id="Phobius"/>
    </source>
</evidence>
<feature type="transmembrane region" description="Helical" evidence="7">
    <location>
        <begin position="254"/>
        <end position="276"/>
    </location>
</feature>
<feature type="transmembrane region" description="Helical" evidence="7">
    <location>
        <begin position="332"/>
        <end position="352"/>
    </location>
</feature>